<organism evidence="2 3">
    <name type="scientific">Nocardioides soli</name>
    <dbReference type="NCBI Taxonomy" id="1036020"/>
    <lineage>
        <taxon>Bacteria</taxon>
        <taxon>Bacillati</taxon>
        <taxon>Actinomycetota</taxon>
        <taxon>Actinomycetes</taxon>
        <taxon>Propionibacteriales</taxon>
        <taxon>Nocardioidaceae</taxon>
        <taxon>Nocardioides</taxon>
    </lineage>
</organism>
<feature type="domain" description="LytR/CpsA/Psr regulator C-terminal" evidence="1">
    <location>
        <begin position="64"/>
        <end position="149"/>
    </location>
</feature>
<dbReference type="EMBL" id="JACHWR010000002">
    <property type="protein sequence ID" value="MBB3042515.1"/>
    <property type="molecule type" value="Genomic_DNA"/>
</dbReference>
<evidence type="ECO:0000313" key="3">
    <source>
        <dbReference type="Proteomes" id="UP000589626"/>
    </source>
</evidence>
<evidence type="ECO:0000259" key="1">
    <source>
        <dbReference type="Pfam" id="PF13399"/>
    </source>
</evidence>
<dbReference type="InterPro" id="IPR027381">
    <property type="entry name" value="LytR/CpsA/Psr_C"/>
</dbReference>
<sequence length="175" mass="18139">MSQSTTPLSQGARTALTLAVLCLLLVVAAIWGWSATTKPLPAKVDSPICVTTPVSAGSDLYRQQVTVSVYNAGQRDGLAGRTMQLFVDAGFSEGTSGNARSAKVRRVAIWTTEPESPAVQLVASYLPGVEIERRDGIGAGVTVLVGDDFGSTKLAAGEQSVTVQSDTEVCSPPVG</sequence>
<evidence type="ECO:0000313" key="2">
    <source>
        <dbReference type="EMBL" id="MBB3042515.1"/>
    </source>
</evidence>
<name>A0A7W4Z2D0_9ACTN</name>
<accession>A0A7W4Z2D0</accession>
<gene>
    <name evidence="2" type="ORF">FHU40_002333</name>
</gene>
<dbReference type="AlphaFoldDB" id="A0A7W4Z2D0"/>
<comment type="caution">
    <text evidence="2">The sequence shown here is derived from an EMBL/GenBank/DDBJ whole genome shotgun (WGS) entry which is preliminary data.</text>
</comment>
<dbReference type="Pfam" id="PF13399">
    <property type="entry name" value="LytR_C"/>
    <property type="match status" value="1"/>
</dbReference>
<proteinExistence type="predicted"/>
<dbReference type="RefSeq" id="WP_246390562.1">
    <property type="nucleotide sequence ID" value="NZ_JACHWR010000002.1"/>
</dbReference>
<dbReference type="Gene3D" id="3.30.70.2390">
    <property type="match status" value="1"/>
</dbReference>
<keyword evidence="3" id="KW-1185">Reference proteome</keyword>
<protein>
    <recommendedName>
        <fullName evidence="1">LytR/CpsA/Psr regulator C-terminal domain-containing protein</fullName>
    </recommendedName>
</protein>
<reference evidence="2 3" key="1">
    <citation type="submission" date="2020-08" db="EMBL/GenBank/DDBJ databases">
        <title>Sequencing the genomes of 1000 actinobacteria strains.</title>
        <authorList>
            <person name="Klenk H.-P."/>
        </authorList>
    </citation>
    <scope>NUCLEOTIDE SEQUENCE [LARGE SCALE GENOMIC DNA]</scope>
    <source>
        <strain evidence="2 3">DSM 105498</strain>
    </source>
</reference>
<dbReference type="Proteomes" id="UP000589626">
    <property type="component" value="Unassembled WGS sequence"/>
</dbReference>